<evidence type="ECO:0000256" key="3">
    <source>
        <dbReference type="ARBA" id="ARBA00022763"/>
    </source>
</evidence>
<dbReference type="OrthoDB" id="30826at2759"/>
<dbReference type="Gene3D" id="2.40.290.10">
    <property type="match status" value="1"/>
</dbReference>
<evidence type="ECO:0000313" key="12">
    <source>
        <dbReference type="EMBL" id="KZC12403.1"/>
    </source>
</evidence>
<organism evidence="12 13">
    <name type="scientific">Dufourea novaeangliae</name>
    <name type="common">Sweat bee</name>
    <dbReference type="NCBI Taxonomy" id="178035"/>
    <lineage>
        <taxon>Eukaryota</taxon>
        <taxon>Metazoa</taxon>
        <taxon>Ecdysozoa</taxon>
        <taxon>Arthropoda</taxon>
        <taxon>Hexapoda</taxon>
        <taxon>Insecta</taxon>
        <taxon>Pterygota</taxon>
        <taxon>Neoptera</taxon>
        <taxon>Endopterygota</taxon>
        <taxon>Hymenoptera</taxon>
        <taxon>Apocrita</taxon>
        <taxon>Aculeata</taxon>
        <taxon>Apoidea</taxon>
        <taxon>Anthophila</taxon>
        <taxon>Halictidae</taxon>
        <taxon>Rophitinae</taxon>
        <taxon>Dufourea</taxon>
    </lineage>
</organism>
<dbReference type="EMBL" id="KQ434948">
    <property type="protein sequence ID" value="KZC12403.1"/>
    <property type="molecule type" value="Genomic_DNA"/>
</dbReference>
<evidence type="ECO:0000256" key="2">
    <source>
        <dbReference type="ARBA" id="ARBA00022741"/>
    </source>
</evidence>
<evidence type="ECO:0000256" key="9">
    <source>
        <dbReference type="ARBA" id="ARBA00023204"/>
    </source>
</evidence>
<evidence type="ECO:0000256" key="4">
    <source>
        <dbReference type="ARBA" id="ARBA00022801"/>
    </source>
</evidence>
<evidence type="ECO:0000256" key="8">
    <source>
        <dbReference type="ARBA" id="ARBA00023172"/>
    </source>
</evidence>
<dbReference type="Proteomes" id="UP000076502">
    <property type="component" value="Unassembled WGS sequence"/>
</dbReference>
<evidence type="ECO:0000256" key="7">
    <source>
        <dbReference type="ARBA" id="ARBA00023125"/>
    </source>
</evidence>
<dbReference type="GO" id="GO:0016787">
    <property type="term" value="F:hydrolase activity"/>
    <property type="evidence" value="ECO:0007669"/>
    <property type="project" value="UniProtKB-KW"/>
</dbReference>
<sequence length="659" mass="76141">KLQETLIFLMNIGVTSSDKQSNPSLIEKAKHIMKRIVERKIFLQPKHEIGVILMGSSITKNSLDTEHVEEFLDIQIPNWNMIEKIMLLQATNYCSNWVEALIATVNYMKKKVIDACLRKVILMSDFNEEEDIISQFQIDEIADIISTSEIGLLSIGEKSLDETSLNISKQFLKALLTKIKGQHIIFDNAISDYRFYEQVPTNPMPWNATLELIDIKIPIANYLKVTDDKKFPSWKLAKEKKSLKSVVRYLDRQRTNYKRDEIVAGYKYGGEFVSINDESLRYKSGPQNYSICSFTSRDNIDLEYWYDKTTRVVLPSPRVEYAARPFYNLVQAMHNRNLVAIVRKVYRENSAPQMVALFPCIDVPDEPWCLVEIALAFAEDRRVIETRPMKSVIKQLTNEQNEAVDNLLDSDSYEADGRHCFLPGCEPDPALQHKWHMLSYRALHPNEPLPLMDNYLKEVLEDSSLKENSKYHLQKIAKLFKLESIEPKKTRRDASKEEDNIQNVDMTNVEESVKMDDKFDAMDSFDESVMSLDTSDIDVADLVLFITAEAGDMMRKSIVFDKNTPDVFYCPQQKPTGFEKMIVNAKPLSKLCQFEGKPIPPDYKSDCYNDVDETEYACKEKYRIMMRLHPPGSDTAYNGARLSRFLTFDKDVHKNKNEI</sequence>
<dbReference type="InterPro" id="IPR036465">
    <property type="entry name" value="vWFA_dom_sf"/>
</dbReference>
<feature type="non-terminal residue" evidence="12">
    <location>
        <position position="1"/>
    </location>
</feature>
<keyword evidence="7" id="KW-0238">DNA-binding</keyword>
<protein>
    <submittedName>
        <fullName evidence="12">X-ray repair cross-complementing protein 5</fullName>
    </submittedName>
</protein>
<dbReference type="InterPro" id="IPR005160">
    <property type="entry name" value="Ku_C"/>
</dbReference>
<dbReference type="GO" id="GO:0003690">
    <property type="term" value="F:double-stranded DNA binding"/>
    <property type="evidence" value="ECO:0007669"/>
    <property type="project" value="TreeGrafter"/>
</dbReference>
<dbReference type="AlphaFoldDB" id="A0A154PKP9"/>
<evidence type="ECO:0000256" key="6">
    <source>
        <dbReference type="ARBA" id="ARBA00022840"/>
    </source>
</evidence>
<evidence type="ECO:0000256" key="10">
    <source>
        <dbReference type="ARBA" id="ARBA00023242"/>
    </source>
</evidence>
<dbReference type="STRING" id="178035.A0A154PKP9"/>
<reference evidence="12 13" key="1">
    <citation type="submission" date="2015-07" db="EMBL/GenBank/DDBJ databases">
        <title>The genome of Dufourea novaeangliae.</title>
        <authorList>
            <person name="Pan H."/>
            <person name="Kapheim K."/>
        </authorList>
    </citation>
    <scope>NUCLEOTIDE SEQUENCE [LARGE SCALE GENOMIC DNA]</scope>
    <source>
        <strain evidence="12">0120121106</strain>
        <tissue evidence="12">Whole body</tissue>
    </source>
</reference>
<keyword evidence="13" id="KW-1185">Reference proteome</keyword>
<dbReference type="SUPFAM" id="SSF53300">
    <property type="entry name" value="vWA-like"/>
    <property type="match status" value="1"/>
</dbReference>
<evidence type="ECO:0000256" key="5">
    <source>
        <dbReference type="ARBA" id="ARBA00022806"/>
    </source>
</evidence>
<gene>
    <name evidence="12" type="ORF">WN55_03940</name>
</gene>
<keyword evidence="10" id="KW-0539">Nucleus</keyword>
<dbReference type="Pfam" id="PF03730">
    <property type="entry name" value="Ku_C"/>
    <property type="match status" value="1"/>
</dbReference>
<keyword evidence="2" id="KW-0547">Nucleotide-binding</keyword>
<dbReference type="GO" id="GO:0000723">
    <property type="term" value="P:telomere maintenance"/>
    <property type="evidence" value="ECO:0007669"/>
    <property type="project" value="TreeGrafter"/>
</dbReference>
<dbReference type="Pfam" id="PF02735">
    <property type="entry name" value="Ku"/>
    <property type="match status" value="1"/>
</dbReference>
<dbReference type="GO" id="GO:0006303">
    <property type="term" value="P:double-strand break repair via nonhomologous end joining"/>
    <property type="evidence" value="ECO:0007669"/>
    <property type="project" value="InterPro"/>
</dbReference>
<feature type="domain" description="Ku" evidence="11">
    <location>
        <begin position="254"/>
        <end position="393"/>
    </location>
</feature>
<dbReference type="InterPro" id="IPR005161">
    <property type="entry name" value="Ku_N"/>
</dbReference>
<evidence type="ECO:0000256" key="1">
    <source>
        <dbReference type="ARBA" id="ARBA00004123"/>
    </source>
</evidence>
<dbReference type="Gene3D" id="3.40.50.410">
    <property type="entry name" value="von Willebrand factor, type A domain"/>
    <property type="match status" value="1"/>
</dbReference>
<keyword evidence="5" id="KW-0347">Helicase</keyword>
<proteinExistence type="predicted"/>
<dbReference type="SUPFAM" id="SSF100939">
    <property type="entry name" value="SPOC domain-like"/>
    <property type="match status" value="1"/>
</dbReference>
<comment type="subcellular location">
    <subcellularLocation>
        <location evidence="1">Nucleus</location>
    </subcellularLocation>
</comment>
<accession>A0A154PKP9</accession>
<dbReference type="PANTHER" id="PTHR12604">
    <property type="entry name" value="KU AUTOANTIGEN DNA HELICASE"/>
    <property type="match status" value="1"/>
</dbReference>
<dbReference type="GO" id="GO:0003678">
    <property type="term" value="F:DNA helicase activity"/>
    <property type="evidence" value="ECO:0007669"/>
    <property type="project" value="InterPro"/>
</dbReference>
<dbReference type="Gene3D" id="1.10.1600.10">
    <property type="match status" value="1"/>
</dbReference>
<keyword evidence="4" id="KW-0378">Hydrolase</keyword>
<dbReference type="InterPro" id="IPR006164">
    <property type="entry name" value="DNA_bd_Ku70/Ku80"/>
</dbReference>
<keyword evidence="9" id="KW-0234">DNA repair</keyword>
<evidence type="ECO:0000259" key="11">
    <source>
        <dbReference type="SMART" id="SM00559"/>
    </source>
</evidence>
<keyword evidence="6" id="KW-0067">ATP-binding</keyword>
<dbReference type="GO" id="GO:0043564">
    <property type="term" value="C:Ku70:Ku80 complex"/>
    <property type="evidence" value="ECO:0007669"/>
    <property type="project" value="TreeGrafter"/>
</dbReference>
<dbReference type="InterPro" id="IPR016194">
    <property type="entry name" value="SPOC-like_C_dom_sf"/>
</dbReference>
<dbReference type="GO" id="GO:0042162">
    <property type="term" value="F:telomeric DNA binding"/>
    <property type="evidence" value="ECO:0007669"/>
    <property type="project" value="TreeGrafter"/>
</dbReference>
<evidence type="ECO:0000313" key="13">
    <source>
        <dbReference type="Proteomes" id="UP000076502"/>
    </source>
</evidence>
<name>A0A154PKP9_DUFNO</name>
<dbReference type="PANTHER" id="PTHR12604:SF4">
    <property type="entry name" value="X-RAY REPAIR CROSS-COMPLEMENTING PROTEIN 5"/>
    <property type="match status" value="1"/>
</dbReference>
<dbReference type="GO" id="GO:0005524">
    <property type="term" value="F:ATP binding"/>
    <property type="evidence" value="ECO:0007669"/>
    <property type="project" value="UniProtKB-KW"/>
</dbReference>
<keyword evidence="3" id="KW-0227">DNA damage</keyword>
<keyword evidence="8" id="KW-0233">DNA recombination</keyword>
<dbReference type="GO" id="GO:0006310">
    <property type="term" value="P:DNA recombination"/>
    <property type="evidence" value="ECO:0007669"/>
    <property type="project" value="UniProtKB-KW"/>
</dbReference>
<dbReference type="Pfam" id="PF03731">
    <property type="entry name" value="Ku_N"/>
    <property type="match status" value="1"/>
</dbReference>
<dbReference type="SMART" id="SM00559">
    <property type="entry name" value="Ku78"/>
    <property type="match status" value="1"/>
</dbReference>